<dbReference type="OrthoDB" id="7838802at2759"/>
<feature type="domain" description="DUF4806" evidence="1">
    <location>
        <begin position="81"/>
        <end position="161"/>
    </location>
</feature>
<accession>B4Q0A0</accession>
<reference evidence="2 3" key="1">
    <citation type="journal article" date="2007" name="Nature">
        <title>Evolution of genes and genomes on the Drosophila phylogeny.</title>
        <authorList>
            <consortium name="Drosophila 12 Genomes Consortium"/>
            <person name="Clark A.G."/>
            <person name="Eisen M.B."/>
            <person name="Smith D.R."/>
            <person name="Bergman C.M."/>
            <person name="Oliver B."/>
            <person name="Markow T.A."/>
            <person name="Kaufman T.C."/>
            <person name="Kellis M."/>
            <person name="Gelbart W."/>
            <person name="Iyer V.N."/>
            <person name="Pollard D.A."/>
            <person name="Sackton T.B."/>
            <person name="Larracuente A.M."/>
            <person name="Singh N.D."/>
            <person name="Abad J.P."/>
            <person name="Abt D.N."/>
            <person name="Adryan B."/>
            <person name="Aguade M."/>
            <person name="Akashi H."/>
            <person name="Anderson W.W."/>
            <person name="Aquadro C.F."/>
            <person name="Ardell D.H."/>
            <person name="Arguello R."/>
            <person name="Artieri C.G."/>
            <person name="Barbash D.A."/>
            <person name="Barker D."/>
            <person name="Barsanti P."/>
            <person name="Batterham P."/>
            <person name="Batzoglou S."/>
            <person name="Begun D."/>
            <person name="Bhutkar A."/>
            <person name="Blanco E."/>
            <person name="Bosak S.A."/>
            <person name="Bradley R.K."/>
            <person name="Brand A.D."/>
            <person name="Brent M.R."/>
            <person name="Brooks A.N."/>
            <person name="Brown R.H."/>
            <person name="Butlin R.K."/>
            <person name="Caggese C."/>
            <person name="Calvi B.R."/>
            <person name="Bernardo de Carvalho A."/>
            <person name="Caspi A."/>
            <person name="Castrezana S."/>
            <person name="Celniker S.E."/>
            <person name="Chang J.L."/>
            <person name="Chapple C."/>
            <person name="Chatterji S."/>
            <person name="Chinwalla A."/>
            <person name="Civetta A."/>
            <person name="Clifton S.W."/>
            <person name="Comeron J.M."/>
            <person name="Costello J.C."/>
            <person name="Coyne J.A."/>
            <person name="Daub J."/>
            <person name="David R.G."/>
            <person name="Delcher A.L."/>
            <person name="Delehaunty K."/>
            <person name="Do C.B."/>
            <person name="Ebling H."/>
            <person name="Edwards K."/>
            <person name="Eickbush T."/>
            <person name="Evans J.D."/>
            <person name="Filipski A."/>
            <person name="Findeiss S."/>
            <person name="Freyhult E."/>
            <person name="Fulton L."/>
            <person name="Fulton R."/>
            <person name="Garcia A.C."/>
            <person name="Gardiner A."/>
            <person name="Garfield D.A."/>
            <person name="Garvin B.E."/>
            <person name="Gibson G."/>
            <person name="Gilbert D."/>
            <person name="Gnerre S."/>
            <person name="Godfrey J."/>
            <person name="Good R."/>
            <person name="Gotea V."/>
            <person name="Gravely B."/>
            <person name="Greenberg A.J."/>
            <person name="Griffiths-Jones S."/>
            <person name="Gross S."/>
            <person name="Guigo R."/>
            <person name="Gustafson E.A."/>
            <person name="Haerty W."/>
            <person name="Hahn M.W."/>
            <person name="Halligan D.L."/>
            <person name="Halpern A.L."/>
            <person name="Halter G.M."/>
            <person name="Han M.V."/>
            <person name="Heger A."/>
            <person name="Hillier L."/>
            <person name="Hinrichs A.S."/>
            <person name="Holmes I."/>
            <person name="Hoskins R.A."/>
            <person name="Hubisz M.J."/>
            <person name="Hultmark D."/>
            <person name="Huntley M.A."/>
            <person name="Jaffe D.B."/>
            <person name="Jagadeeshan S."/>
            <person name="Jeck W.R."/>
            <person name="Johnson J."/>
            <person name="Jones C.D."/>
            <person name="Jordan W.C."/>
            <person name="Karpen G.H."/>
            <person name="Kataoka E."/>
            <person name="Keightley P.D."/>
            <person name="Kheradpour P."/>
            <person name="Kirkness E.F."/>
            <person name="Koerich L.B."/>
            <person name="Kristiansen K."/>
            <person name="Kudrna D."/>
            <person name="Kulathinal R.J."/>
            <person name="Kumar S."/>
            <person name="Kwok R."/>
            <person name="Lander E."/>
            <person name="Langley C.H."/>
            <person name="Lapoint R."/>
            <person name="Lazzaro B.P."/>
            <person name="Lee S.J."/>
            <person name="Levesque L."/>
            <person name="Li R."/>
            <person name="Lin C.F."/>
            <person name="Lin M.F."/>
            <person name="Lindblad-Toh K."/>
            <person name="Llopart A."/>
            <person name="Long M."/>
            <person name="Low L."/>
            <person name="Lozovsky E."/>
            <person name="Lu J."/>
            <person name="Luo M."/>
            <person name="Machado C.A."/>
            <person name="Makalowski W."/>
            <person name="Marzo M."/>
            <person name="Matsuda M."/>
            <person name="Matzkin L."/>
            <person name="McAllister B."/>
            <person name="McBride C.S."/>
            <person name="McKernan B."/>
            <person name="McKernan K."/>
            <person name="Mendez-Lago M."/>
            <person name="Minx P."/>
            <person name="Mollenhauer M.U."/>
            <person name="Montooth K."/>
            <person name="Mount S.M."/>
            <person name="Mu X."/>
            <person name="Myers E."/>
            <person name="Negre B."/>
            <person name="Newfeld S."/>
            <person name="Nielsen R."/>
            <person name="Noor M.A."/>
            <person name="O'Grady P."/>
            <person name="Pachter L."/>
            <person name="Papaceit M."/>
            <person name="Parisi M.J."/>
            <person name="Parisi M."/>
            <person name="Parts L."/>
            <person name="Pedersen J.S."/>
            <person name="Pesole G."/>
            <person name="Phillippy A.M."/>
            <person name="Ponting C.P."/>
            <person name="Pop M."/>
            <person name="Porcelli D."/>
            <person name="Powell J.R."/>
            <person name="Prohaska S."/>
            <person name="Pruitt K."/>
            <person name="Puig M."/>
            <person name="Quesneville H."/>
            <person name="Ram K.R."/>
            <person name="Rand D."/>
            <person name="Rasmussen M.D."/>
            <person name="Reed L.K."/>
            <person name="Reenan R."/>
            <person name="Reily A."/>
            <person name="Remington K.A."/>
            <person name="Rieger T.T."/>
            <person name="Ritchie M.G."/>
            <person name="Robin C."/>
            <person name="Rogers Y.H."/>
            <person name="Rohde C."/>
            <person name="Rozas J."/>
            <person name="Rubenfield M.J."/>
            <person name="Ruiz A."/>
            <person name="Russo S."/>
            <person name="Salzberg S.L."/>
            <person name="Sanchez-Gracia A."/>
            <person name="Saranga D.J."/>
            <person name="Sato H."/>
            <person name="Schaeffer S.W."/>
            <person name="Schatz M.C."/>
            <person name="Schlenke T."/>
            <person name="Schwartz R."/>
            <person name="Segarra C."/>
            <person name="Singh R.S."/>
            <person name="Sirot L."/>
            <person name="Sirota M."/>
            <person name="Sisneros N.B."/>
            <person name="Smith C.D."/>
            <person name="Smith T.F."/>
            <person name="Spieth J."/>
            <person name="Stage D.E."/>
            <person name="Stark A."/>
            <person name="Stephan W."/>
            <person name="Strausberg R.L."/>
            <person name="Strempel S."/>
            <person name="Sturgill D."/>
            <person name="Sutton G."/>
            <person name="Sutton G.G."/>
            <person name="Tao W."/>
            <person name="Teichmann S."/>
            <person name="Tobari Y.N."/>
            <person name="Tomimura Y."/>
            <person name="Tsolas J.M."/>
            <person name="Valente V.L."/>
            <person name="Venter E."/>
            <person name="Venter J.C."/>
            <person name="Vicario S."/>
            <person name="Vieira F.G."/>
            <person name="Vilella A.J."/>
            <person name="Villasante A."/>
            <person name="Walenz B."/>
            <person name="Wang J."/>
            <person name="Wasserman M."/>
            <person name="Watts T."/>
            <person name="Wilson D."/>
            <person name="Wilson R.K."/>
            <person name="Wing R.A."/>
            <person name="Wolfner M.F."/>
            <person name="Wong A."/>
            <person name="Wong G.K."/>
            <person name="Wu C.I."/>
            <person name="Wu G."/>
            <person name="Yamamoto D."/>
            <person name="Yang H.P."/>
            <person name="Yang S.P."/>
            <person name="Yorke J.A."/>
            <person name="Yoshida K."/>
            <person name="Zdobnov E."/>
            <person name="Zhang P."/>
            <person name="Zhang Y."/>
            <person name="Zimin A.V."/>
            <person name="Baldwin J."/>
            <person name="Abdouelleil A."/>
            <person name="Abdulkadir J."/>
            <person name="Abebe A."/>
            <person name="Abera B."/>
            <person name="Abreu J."/>
            <person name="Acer S.C."/>
            <person name="Aftuck L."/>
            <person name="Alexander A."/>
            <person name="An P."/>
            <person name="Anderson E."/>
            <person name="Anderson S."/>
            <person name="Arachi H."/>
            <person name="Azer M."/>
            <person name="Bachantsang P."/>
            <person name="Barry A."/>
            <person name="Bayul T."/>
            <person name="Berlin A."/>
            <person name="Bessette D."/>
            <person name="Bloom T."/>
            <person name="Blye J."/>
            <person name="Boguslavskiy L."/>
            <person name="Bonnet C."/>
            <person name="Boukhgalter B."/>
            <person name="Bourzgui I."/>
            <person name="Brown A."/>
            <person name="Cahill P."/>
            <person name="Channer S."/>
            <person name="Cheshatsang Y."/>
            <person name="Chuda L."/>
            <person name="Citroen M."/>
            <person name="Collymore A."/>
            <person name="Cooke P."/>
            <person name="Costello M."/>
            <person name="D'Aco K."/>
            <person name="Daza R."/>
            <person name="De Haan G."/>
            <person name="DeGray S."/>
            <person name="DeMaso C."/>
            <person name="Dhargay N."/>
            <person name="Dooley K."/>
            <person name="Dooley E."/>
            <person name="Doricent M."/>
            <person name="Dorje P."/>
            <person name="Dorjee K."/>
            <person name="Dupes A."/>
            <person name="Elong R."/>
            <person name="Falk J."/>
            <person name="Farina A."/>
            <person name="Faro S."/>
            <person name="Ferguson D."/>
            <person name="Fisher S."/>
            <person name="Foley C.D."/>
            <person name="Franke A."/>
            <person name="Friedrich D."/>
            <person name="Gadbois L."/>
            <person name="Gearin G."/>
            <person name="Gearin C.R."/>
            <person name="Giannoukos G."/>
            <person name="Goode T."/>
            <person name="Graham J."/>
            <person name="Grandbois E."/>
            <person name="Grewal S."/>
            <person name="Gyaltsen K."/>
            <person name="Hafez N."/>
            <person name="Hagos B."/>
            <person name="Hall J."/>
            <person name="Henson C."/>
            <person name="Hollinger A."/>
            <person name="Honan T."/>
            <person name="Huard M.D."/>
            <person name="Hughes L."/>
            <person name="Hurhula B."/>
            <person name="Husby M.E."/>
            <person name="Kamat A."/>
            <person name="Kanga B."/>
            <person name="Kashin S."/>
            <person name="Khazanovich D."/>
            <person name="Kisner P."/>
            <person name="Lance K."/>
            <person name="Lara M."/>
            <person name="Lee W."/>
            <person name="Lennon N."/>
            <person name="Letendre F."/>
            <person name="LeVine R."/>
            <person name="Lipovsky A."/>
            <person name="Liu X."/>
            <person name="Liu J."/>
            <person name="Liu S."/>
            <person name="Lokyitsang T."/>
            <person name="Lokyitsang Y."/>
            <person name="Lubonja R."/>
            <person name="Lui A."/>
            <person name="MacDonald P."/>
            <person name="Magnisalis V."/>
            <person name="Maru K."/>
            <person name="Matthews C."/>
            <person name="McCusker W."/>
            <person name="McDonough S."/>
            <person name="Mehta T."/>
            <person name="Meldrim J."/>
            <person name="Meneus L."/>
            <person name="Mihai O."/>
            <person name="Mihalev A."/>
            <person name="Mihova T."/>
            <person name="Mittelman R."/>
            <person name="Mlenga V."/>
            <person name="Montmayeur A."/>
            <person name="Mulrain L."/>
            <person name="Navidi A."/>
            <person name="Naylor J."/>
            <person name="Negash T."/>
            <person name="Nguyen T."/>
            <person name="Nguyen N."/>
            <person name="Nicol R."/>
            <person name="Norbu C."/>
            <person name="Norbu N."/>
            <person name="Novod N."/>
            <person name="O'Neill B."/>
            <person name="Osman S."/>
            <person name="Markiewicz E."/>
            <person name="Oyono O.L."/>
            <person name="Patti C."/>
            <person name="Phunkhang P."/>
            <person name="Pierre F."/>
            <person name="Priest M."/>
            <person name="Raghuraman S."/>
            <person name="Rege F."/>
            <person name="Reyes R."/>
            <person name="Rise C."/>
            <person name="Rogov P."/>
            <person name="Ross K."/>
            <person name="Ryan E."/>
            <person name="Settipalli S."/>
            <person name="Shea T."/>
            <person name="Sherpa N."/>
            <person name="Shi L."/>
            <person name="Shih D."/>
            <person name="Sparrow T."/>
            <person name="Spaulding J."/>
            <person name="Stalker J."/>
            <person name="Stange-Thomann N."/>
            <person name="Stavropoulos S."/>
            <person name="Stone C."/>
            <person name="Strader C."/>
            <person name="Tesfaye S."/>
            <person name="Thomson T."/>
            <person name="Thoulutsang Y."/>
            <person name="Thoulutsang D."/>
            <person name="Topham K."/>
            <person name="Topping I."/>
            <person name="Tsamla T."/>
            <person name="Vassiliev H."/>
            <person name="Vo A."/>
            <person name="Wangchuk T."/>
            <person name="Wangdi T."/>
            <person name="Weiand M."/>
            <person name="Wilkinson J."/>
            <person name="Wilson A."/>
            <person name="Yadav S."/>
            <person name="Young G."/>
            <person name="Yu Q."/>
            <person name="Zembek L."/>
            <person name="Zhong D."/>
            <person name="Zimmer A."/>
            <person name="Zwirko Z."/>
            <person name="Jaffe D.B."/>
            <person name="Alvarez P."/>
            <person name="Brockman W."/>
            <person name="Butler J."/>
            <person name="Chin C."/>
            <person name="Gnerre S."/>
            <person name="Grabherr M."/>
            <person name="Kleber M."/>
            <person name="Mauceli E."/>
            <person name="MacCallum I."/>
        </authorList>
    </citation>
    <scope>NUCLEOTIDE SEQUENCE [LARGE SCALE GENOMIC DNA]</scope>
    <source>
        <strain evidence="3">Tai18E2 / Tucson 14021-0261.01</strain>
    </source>
</reference>
<evidence type="ECO:0000313" key="3">
    <source>
        <dbReference type="Proteomes" id="UP000002282"/>
    </source>
</evidence>
<dbReference type="KEGG" id="dya:Dyak_GE17445"/>
<evidence type="ECO:0000313" key="2">
    <source>
        <dbReference type="EMBL" id="EDX02237.2"/>
    </source>
</evidence>
<proteinExistence type="predicted"/>
<evidence type="ECO:0000259" key="1">
    <source>
        <dbReference type="Pfam" id="PF16064"/>
    </source>
</evidence>
<reference evidence="2 3" key="2">
    <citation type="journal article" date="2007" name="PLoS Biol.">
        <title>Principles of genome evolution in the Drosophila melanogaster species group.</title>
        <authorList>
            <person name="Ranz J.M."/>
            <person name="Maurin D."/>
            <person name="Chan Y.S."/>
            <person name="von Grotthuss M."/>
            <person name="Hillier L.W."/>
            <person name="Roote J."/>
            <person name="Ashburner M."/>
            <person name="Bergman C.M."/>
        </authorList>
    </citation>
    <scope>NUCLEOTIDE SEQUENCE [LARGE SCALE GENOMIC DNA]</scope>
    <source>
        <strain evidence="3">Tai18E2 / Tucson 14021-0261.01</strain>
    </source>
</reference>
<dbReference type="EMBL" id="CM000162">
    <property type="protein sequence ID" value="EDX02237.2"/>
    <property type="molecule type" value="Genomic_DNA"/>
</dbReference>
<gene>
    <name evidence="2" type="primary">Dyak\GE17445</name>
    <name evidence="2" type="synonym">dyak_GLEANR_18774</name>
    <name evidence="2" type="synonym">GE17445</name>
    <name evidence="2" type="ORF">Dyak_GE17445</name>
</gene>
<dbReference type="HOGENOM" id="CLU_1391551_0_0_1"/>
<keyword evidence="3" id="KW-1185">Reference proteome</keyword>
<sequence length="211" mass="24082">MMKSLMSNISEAIPEIKRLCLATEQSHIAANAMMLTKLDELNSQVLSQRAEIENLTRAVRTLTEFVKQSTKTTRPRAKGNPDDDFPILYEEDLVEVDHKISQDSRGIYTKSILKFLRQGRISRSIRSIFSEDILLNYNVDGCKNKKRLKDHEYLFRSLMDAISQVEPTLPSEKALSKAMRCVKNCAAKKKGRVDDDPLAFLNVEMNDELKS</sequence>
<organism evidence="2 3">
    <name type="scientific">Drosophila yakuba</name>
    <name type="common">Fruit fly</name>
    <dbReference type="NCBI Taxonomy" id="7245"/>
    <lineage>
        <taxon>Eukaryota</taxon>
        <taxon>Metazoa</taxon>
        <taxon>Ecdysozoa</taxon>
        <taxon>Arthropoda</taxon>
        <taxon>Hexapoda</taxon>
        <taxon>Insecta</taxon>
        <taxon>Pterygota</taxon>
        <taxon>Neoptera</taxon>
        <taxon>Endopterygota</taxon>
        <taxon>Diptera</taxon>
        <taxon>Brachycera</taxon>
        <taxon>Muscomorpha</taxon>
        <taxon>Ephydroidea</taxon>
        <taxon>Drosophilidae</taxon>
        <taxon>Drosophila</taxon>
        <taxon>Sophophora</taxon>
    </lineage>
</organism>
<dbReference type="Proteomes" id="UP000002282">
    <property type="component" value="Chromosome X"/>
</dbReference>
<name>B4Q0A0_DROYA</name>
<dbReference type="Pfam" id="PF16064">
    <property type="entry name" value="DUF4806"/>
    <property type="match status" value="1"/>
</dbReference>
<dbReference type="InterPro" id="IPR032071">
    <property type="entry name" value="DUF4806"/>
</dbReference>
<dbReference type="AlphaFoldDB" id="B4Q0A0"/>
<protein>
    <submittedName>
        <fullName evidence="2">Uncharacterized protein, isoform A</fullName>
    </submittedName>
</protein>